<sequence>MTNCALLSTSPSLRAHAPDMSSTKWYLMFVLLEHLLLAARQILHYAIPDKPEWVRVALAKGNYKAKQALKQQ</sequence>
<evidence type="ECO:0000313" key="3">
    <source>
        <dbReference type="Proteomes" id="UP000479000"/>
    </source>
</evidence>
<dbReference type="AlphaFoldDB" id="A0A6H5G1C7"/>
<protein>
    <recommendedName>
        <fullName evidence="1">Anoctamin transmembrane domain-containing protein</fullName>
    </recommendedName>
</protein>
<keyword evidence="3" id="KW-1185">Reference proteome</keyword>
<feature type="non-terminal residue" evidence="2">
    <location>
        <position position="72"/>
    </location>
</feature>
<reference evidence="2 3" key="1">
    <citation type="submission" date="2020-02" db="EMBL/GenBank/DDBJ databases">
        <authorList>
            <person name="Ferguson B K."/>
        </authorList>
    </citation>
    <scope>NUCLEOTIDE SEQUENCE [LARGE SCALE GENOMIC DNA]</scope>
</reference>
<dbReference type="InterPro" id="IPR049452">
    <property type="entry name" value="Anoctamin_TM"/>
</dbReference>
<dbReference type="Proteomes" id="UP000479000">
    <property type="component" value="Unassembled WGS sequence"/>
</dbReference>
<evidence type="ECO:0000313" key="2">
    <source>
        <dbReference type="EMBL" id="CAA9995486.1"/>
    </source>
</evidence>
<dbReference type="EMBL" id="CADCXU010003376">
    <property type="protein sequence ID" value="CAA9995486.1"/>
    <property type="molecule type" value="Genomic_DNA"/>
</dbReference>
<evidence type="ECO:0000259" key="1">
    <source>
        <dbReference type="Pfam" id="PF04547"/>
    </source>
</evidence>
<organism evidence="2 3">
    <name type="scientific">Nesidiocoris tenuis</name>
    <dbReference type="NCBI Taxonomy" id="355587"/>
    <lineage>
        <taxon>Eukaryota</taxon>
        <taxon>Metazoa</taxon>
        <taxon>Ecdysozoa</taxon>
        <taxon>Arthropoda</taxon>
        <taxon>Hexapoda</taxon>
        <taxon>Insecta</taxon>
        <taxon>Pterygota</taxon>
        <taxon>Neoptera</taxon>
        <taxon>Paraneoptera</taxon>
        <taxon>Hemiptera</taxon>
        <taxon>Heteroptera</taxon>
        <taxon>Panheteroptera</taxon>
        <taxon>Cimicomorpha</taxon>
        <taxon>Miridae</taxon>
        <taxon>Dicyphina</taxon>
        <taxon>Nesidiocoris</taxon>
    </lineage>
</organism>
<dbReference type="Pfam" id="PF04547">
    <property type="entry name" value="Anoctamin"/>
    <property type="match status" value="1"/>
</dbReference>
<dbReference type="OrthoDB" id="296386at2759"/>
<gene>
    <name evidence="2" type="ORF">NTEN_LOCUS2277</name>
</gene>
<name>A0A6H5G1C7_9HEMI</name>
<accession>A0A6H5G1C7</accession>
<proteinExistence type="predicted"/>
<feature type="domain" description="Anoctamin transmembrane" evidence="1">
    <location>
        <begin position="1"/>
        <end position="59"/>
    </location>
</feature>